<dbReference type="RefSeq" id="WP_244745954.1">
    <property type="nucleotide sequence ID" value="NZ_CP095071.1"/>
</dbReference>
<reference evidence="1 2" key="1">
    <citation type="submission" date="2022-04" db="EMBL/GenBank/DDBJ databases">
        <title>Gracilibacillus sp. isolated from saltern.</title>
        <authorList>
            <person name="Won M."/>
            <person name="Lee C.-M."/>
            <person name="Woen H.-Y."/>
            <person name="Kwon S.-W."/>
        </authorList>
    </citation>
    <scope>NUCLEOTIDE SEQUENCE [LARGE SCALE GENOMIC DNA]</scope>
    <source>
        <strain evidence="1 2">SSPM10-3</strain>
    </source>
</reference>
<proteinExistence type="predicted"/>
<gene>
    <name evidence="1" type="ORF">MUN87_02270</name>
</gene>
<dbReference type="EMBL" id="CP095071">
    <property type="protein sequence ID" value="UOQ85755.1"/>
    <property type="molecule type" value="Genomic_DNA"/>
</dbReference>
<protein>
    <submittedName>
        <fullName evidence="1">Uncharacterized protein</fullName>
    </submittedName>
</protein>
<keyword evidence="2" id="KW-1185">Reference proteome</keyword>
<sequence>MKKKLNKIYHEDWQVIKEYVKPLEFQIERNKQQVLLRTNALTLVTRKQVK</sequence>
<name>A0ABY4GNL3_9BACI</name>
<organism evidence="1 2">
    <name type="scientific">Gracilibacillus salinarum</name>
    <dbReference type="NCBI Taxonomy" id="2932255"/>
    <lineage>
        <taxon>Bacteria</taxon>
        <taxon>Bacillati</taxon>
        <taxon>Bacillota</taxon>
        <taxon>Bacilli</taxon>
        <taxon>Bacillales</taxon>
        <taxon>Bacillaceae</taxon>
        <taxon>Gracilibacillus</taxon>
    </lineage>
</organism>
<evidence type="ECO:0000313" key="1">
    <source>
        <dbReference type="EMBL" id="UOQ85755.1"/>
    </source>
</evidence>
<evidence type="ECO:0000313" key="2">
    <source>
        <dbReference type="Proteomes" id="UP000831537"/>
    </source>
</evidence>
<accession>A0ABY4GNL3</accession>
<dbReference type="Proteomes" id="UP000831537">
    <property type="component" value="Chromosome"/>
</dbReference>